<dbReference type="EMBL" id="CP155447">
    <property type="protein sequence ID" value="XBH05571.1"/>
    <property type="molecule type" value="Genomic_DNA"/>
</dbReference>
<dbReference type="Gene3D" id="3.30.70.930">
    <property type="match status" value="1"/>
</dbReference>
<dbReference type="NCBIfam" id="TIGR00106">
    <property type="entry name" value="MTH1187 family thiamine-binding protein"/>
    <property type="match status" value="1"/>
</dbReference>
<dbReference type="Pfam" id="PF01910">
    <property type="entry name" value="Thiamine_BP"/>
    <property type="match status" value="1"/>
</dbReference>
<dbReference type="InterPro" id="IPR002767">
    <property type="entry name" value="Thiamine_BP"/>
</dbReference>
<accession>A0AAU7CK18</accession>
<name>A0AAU7CK18_9BACT</name>
<evidence type="ECO:0000259" key="2">
    <source>
        <dbReference type="Pfam" id="PF01910"/>
    </source>
</evidence>
<reference evidence="3" key="1">
    <citation type="submission" date="2024-05" db="EMBL/GenBank/DDBJ databases">
        <title>Planctomycetes of the genus Singulisphaera possess chitinolytic capabilities.</title>
        <authorList>
            <person name="Ivanova A."/>
        </authorList>
    </citation>
    <scope>NUCLEOTIDE SEQUENCE</scope>
    <source>
        <strain evidence="3">Ch08T</strain>
    </source>
</reference>
<proteinExistence type="inferred from homology"/>
<dbReference type="SUPFAM" id="SSF89957">
    <property type="entry name" value="MTH1187/YkoF-like"/>
    <property type="match status" value="1"/>
</dbReference>
<dbReference type="AlphaFoldDB" id="A0AAU7CK18"/>
<dbReference type="GO" id="GO:0005829">
    <property type="term" value="C:cytosol"/>
    <property type="evidence" value="ECO:0007669"/>
    <property type="project" value="TreeGrafter"/>
</dbReference>
<dbReference type="PANTHER" id="PTHR33777">
    <property type="entry name" value="UPF0045 PROTEIN ECM15"/>
    <property type="match status" value="1"/>
</dbReference>
<feature type="domain" description="Thiamine-binding protein" evidence="2">
    <location>
        <begin position="4"/>
        <end position="92"/>
    </location>
</feature>
<comment type="similarity">
    <text evidence="1">Belongs to the UPF0045 family.</text>
</comment>
<organism evidence="3">
    <name type="scientific">Singulisphaera sp. Ch08</name>
    <dbReference type="NCBI Taxonomy" id="3120278"/>
    <lineage>
        <taxon>Bacteria</taxon>
        <taxon>Pseudomonadati</taxon>
        <taxon>Planctomycetota</taxon>
        <taxon>Planctomycetia</taxon>
        <taxon>Isosphaerales</taxon>
        <taxon>Isosphaeraceae</taxon>
        <taxon>Singulisphaera</taxon>
    </lineage>
</organism>
<gene>
    <name evidence="3" type="ORF">V5E97_06000</name>
</gene>
<dbReference type="InterPro" id="IPR051614">
    <property type="entry name" value="UPF0045_domain"/>
</dbReference>
<evidence type="ECO:0000313" key="3">
    <source>
        <dbReference type="EMBL" id="XBH05571.1"/>
    </source>
</evidence>
<dbReference type="PANTHER" id="PTHR33777:SF1">
    <property type="entry name" value="UPF0045 PROTEIN ECM15"/>
    <property type="match status" value="1"/>
</dbReference>
<sequence length="111" mass="12323">MLIELSIVPLGSDVQWSDQLAEALKLVDASGLPYVLTPSGTCIEGEWDEVMTLVRQCHERVRQSSPHILTSINIEDEEGCRDQLTRNIASVEEKLGRPLHKMSPRGAQPMA</sequence>
<evidence type="ECO:0000256" key="1">
    <source>
        <dbReference type="ARBA" id="ARBA00010272"/>
    </source>
</evidence>
<dbReference type="RefSeq" id="WP_406698398.1">
    <property type="nucleotide sequence ID" value="NZ_CP155447.1"/>
</dbReference>
<protein>
    <submittedName>
        <fullName evidence="3">MTH1187 family thiamine-binding protein</fullName>
    </submittedName>
</protein>
<dbReference type="InterPro" id="IPR029756">
    <property type="entry name" value="MTH1187/YkoF-like"/>
</dbReference>